<name>A0A0F9GK07_9ZZZZ</name>
<proteinExistence type="predicted"/>
<feature type="non-terminal residue" evidence="1">
    <location>
        <position position="1"/>
    </location>
</feature>
<gene>
    <name evidence="1" type="ORF">LCGC14_1817250</name>
</gene>
<dbReference type="AlphaFoldDB" id="A0A0F9GK07"/>
<reference evidence="1" key="1">
    <citation type="journal article" date="2015" name="Nature">
        <title>Complex archaea that bridge the gap between prokaryotes and eukaryotes.</title>
        <authorList>
            <person name="Spang A."/>
            <person name="Saw J.H."/>
            <person name="Jorgensen S.L."/>
            <person name="Zaremba-Niedzwiedzka K."/>
            <person name="Martijn J."/>
            <person name="Lind A.E."/>
            <person name="van Eijk R."/>
            <person name="Schleper C."/>
            <person name="Guy L."/>
            <person name="Ettema T.J."/>
        </authorList>
    </citation>
    <scope>NUCLEOTIDE SEQUENCE</scope>
</reference>
<evidence type="ECO:0000313" key="1">
    <source>
        <dbReference type="EMBL" id="KKL99158.1"/>
    </source>
</evidence>
<dbReference type="EMBL" id="LAZR01017742">
    <property type="protein sequence ID" value="KKL99158.1"/>
    <property type="molecule type" value="Genomic_DNA"/>
</dbReference>
<accession>A0A0F9GK07</accession>
<organism evidence="1">
    <name type="scientific">marine sediment metagenome</name>
    <dbReference type="NCBI Taxonomy" id="412755"/>
    <lineage>
        <taxon>unclassified sequences</taxon>
        <taxon>metagenomes</taxon>
        <taxon>ecological metagenomes</taxon>
    </lineage>
</organism>
<comment type="caution">
    <text evidence="1">The sequence shown here is derived from an EMBL/GenBank/DDBJ whole genome shotgun (WGS) entry which is preliminary data.</text>
</comment>
<sequence>IKLGPVTLHAGLRVAEMSDSNIYTTPTRRSKTT</sequence>
<protein>
    <submittedName>
        <fullName evidence="1">Uncharacterized protein</fullName>
    </submittedName>
</protein>